<dbReference type="OrthoDB" id="3265906at2759"/>
<accession>A0A448XBC1</accession>
<reference evidence="1" key="1">
    <citation type="submission" date="2018-11" db="EMBL/GenBank/DDBJ databases">
        <authorList>
            <consortium name="Pathogen Informatics"/>
        </authorList>
    </citation>
    <scope>NUCLEOTIDE SEQUENCE</scope>
</reference>
<keyword evidence="2" id="KW-1185">Reference proteome</keyword>
<dbReference type="Proteomes" id="UP000784294">
    <property type="component" value="Unassembled WGS sequence"/>
</dbReference>
<organism evidence="1 2">
    <name type="scientific">Protopolystoma xenopodis</name>
    <dbReference type="NCBI Taxonomy" id="117903"/>
    <lineage>
        <taxon>Eukaryota</taxon>
        <taxon>Metazoa</taxon>
        <taxon>Spiralia</taxon>
        <taxon>Lophotrochozoa</taxon>
        <taxon>Platyhelminthes</taxon>
        <taxon>Monogenea</taxon>
        <taxon>Polyopisthocotylea</taxon>
        <taxon>Polystomatidea</taxon>
        <taxon>Polystomatidae</taxon>
        <taxon>Protopolystoma</taxon>
    </lineage>
</organism>
<dbReference type="AlphaFoldDB" id="A0A448XBC1"/>
<dbReference type="EMBL" id="CAAALY010244477">
    <property type="protein sequence ID" value="VEL32667.1"/>
    <property type="molecule type" value="Genomic_DNA"/>
</dbReference>
<dbReference type="Gene3D" id="3.40.50.150">
    <property type="entry name" value="Vaccinia Virus protein VP39"/>
    <property type="match status" value="1"/>
</dbReference>
<evidence type="ECO:0000313" key="1">
    <source>
        <dbReference type="EMBL" id="VEL32667.1"/>
    </source>
</evidence>
<protein>
    <submittedName>
        <fullName evidence="1">Uncharacterized protein</fullName>
    </submittedName>
</protein>
<proteinExistence type="predicted"/>
<evidence type="ECO:0000313" key="2">
    <source>
        <dbReference type="Proteomes" id="UP000784294"/>
    </source>
</evidence>
<dbReference type="InterPro" id="IPR029063">
    <property type="entry name" value="SAM-dependent_MTases_sf"/>
</dbReference>
<name>A0A448XBC1_9PLAT</name>
<gene>
    <name evidence="1" type="ORF">PXEA_LOCUS26107</name>
</gene>
<sequence length="151" mass="16458">MHLHIYRPKHIKTNATIPKTHYTTSVQPLARLGALVTGIDALPEAIKAARDHAASQPDDTWPSLPNGTGFRSPTYLCTSLHSMAAELSPDNQNGKASIIGAGTHDKEMALTSNAEARYDAVVMSELLEHVEDWRSMIEEANLLLKSLSFAP</sequence>
<comment type="caution">
    <text evidence="1">The sequence shown here is derived from an EMBL/GenBank/DDBJ whole genome shotgun (WGS) entry which is preliminary data.</text>
</comment>
<dbReference type="SUPFAM" id="SSF53335">
    <property type="entry name" value="S-adenosyl-L-methionine-dependent methyltransferases"/>
    <property type="match status" value="1"/>
</dbReference>